<evidence type="ECO:0000313" key="5">
    <source>
        <dbReference type="Proteomes" id="UP000192758"/>
    </source>
</evidence>
<sequence>MFISNLYFLLSIHTITIETENNADQKLTENKVTNISNSYKHVKVDNIVFNEHYVLYKLKNHKEGNYLLEKIKINRNILDHTIFVIKMYDKTYDKYTHHVFLITKECKLKNNTEIYHKNKSIRINNDNTSFVLNSNCNLHLLDKNKKLFLIKRLENYDNFKYEIDKMVEWDLSGYSIITTLLKNYKFRTSKEYEYFEENKKYSLLIDFRGNKFTKLDNDVLYWEFGKEDSIYCQKSEYMLVNINLDDFTNFIKGNDNKLMYTTNIKILDKANKIKITIENYFLNTKNSLTDNNDITKNKVKYILMAIIILSLTVGIIVSIILFKKYIK</sequence>
<name>A0A1W0E869_9MICR</name>
<keyword evidence="2" id="KW-0732">Signal</keyword>
<dbReference type="Proteomes" id="UP000192758">
    <property type="component" value="Unassembled WGS sequence"/>
</dbReference>
<dbReference type="VEuPathDB" id="MicrosporidiaDB:EHP00_682"/>
<dbReference type="EMBL" id="MNPJ01000009">
    <property type="protein sequence ID" value="OQS55440.1"/>
    <property type="molecule type" value="Genomic_DNA"/>
</dbReference>
<dbReference type="EMBL" id="MNPJ01000007">
    <property type="protein sequence ID" value="OQS55579.1"/>
    <property type="molecule type" value="Genomic_DNA"/>
</dbReference>
<feature type="transmembrane region" description="Helical" evidence="1">
    <location>
        <begin position="301"/>
        <end position="322"/>
    </location>
</feature>
<keyword evidence="5" id="KW-1185">Reference proteome</keyword>
<feature type="signal peptide" evidence="2">
    <location>
        <begin position="1"/>
        <end position="19"/>
    </location>
</feature>
<keyword evidence="1" id="KW-0812">Transmembrane</keyword>
<dbReference type="AlphaFoldDB" id="A0A1W0E869"/>
<evidence type="ECO:0000313" key="3">
    <source>
        <dbReference type="EMBL" id="OQS55440.1"/>
    </source>
</evidence>
<accession>A0A1W0E869</accession>
<evidence type="ECO:0000313" key="4">
    <source>
        <dbReference type="EMBL" id="OQS55579.1"/>
    </source>
</evidence>
<comment type="caution">
    <text evidence="3">The sequence shown here is derived from an EMBL/GenBank/DDBJ whole genome shotgun (WGS) entry which is preliminary data.</text>
</comment>
<protein>
    <submittedName>
        <fullName evidence="3">Uncharacterized protein</fullName>
    </submittedName>
</protein>
<proteinExistence type="predicted"/>
<evidence type="ECO:0000256" key="2">
    <source>
        <dbReference type="SAM" id="SignalP"/>
    </source>
</evidence>
<organism evidence="3 5">
    <name type="scientific">Ecytonucleospora hepatopenaei</name>
    <dbReference type="NCBI Taxonomy" id="646526"/>
    <lineage>
        <taxon>Eukaryota</taxon>
        <taxon>Fungi</taxon>
        <taxon>Fungi incertae sedis</taxon>
        <taxon>Microsporidia</taxon>
        <taxon>Enterocytozoonidae</taxon>
        <taxon>Ecytonucleospora</taxon>
    </lineage>
</organism>
<reference evidence="3 5" key="1">
    <citation type="journal article" date="2017" name="Environ. Microbiol.">
        <title>Decay of the glycolytic pathway and adaptation to intranuclear parasitism within Enterocytozoonidae microsporidia.</title>
        <authorList>
            <person name="Wiredu Boakye D."/>
            <person name="Jaroenlak P."/>
            <person name="Prachumwat A."/>
            <person name="Williams T.A."/>
            <person name="Bateman K.S."/>
            <person name="Itsathitphaisarn O."/>
            <person name="Sritunyalucksana K."/>
            <person name="Paszkiewicz K.H."/>
            <person name="Moore K.A."/>
            <person name="Stentiford G.D."/>
            <person name="Williams B.A."/>
        </authorList>
    </citation>
    <scope>NUCLEOTIDE SEQUENCE [LARGE SCALE GENOMIC DNA]</scope>
    <source>
        <strain evidence="3 5">TH1</strain>
    </source>
</reference>
<gene>
    <name evidence="3" type="ORF">EHP00_2570</name>
    <name evidence="4" type="ORF">EHP00_682</name>
</gene>
<keyword evidence="1" id="KW-1133">Transmembrane helix</keyword>
<feature type="chain" id="PRO_5011904021" evidence="2">
    <location>
        <begin position="20"/>
        <end position="327"/>
    </location>
</feature>
<dbReference type="VEuPathDB" id="MicrosporidiaDB:EHP00_2570"/>
<evidence type="ECO:0000256" key="1">
    <source>
        <dbReference type="SAM" id="Phobius"/>
    </source>
</evidence>
<keyword evidence="1" id="KW-0472">Membrane</keyword>